<protein>
    <submittedName>
        <fullName evidence="1">Sulfate ABC transporter permease subunit CysW</fullName>
    </submittedName>
</protein>
<reference evidence="1" key="1">
    <citation type="submission" date="2021-01" db="EMBL/GenBank/DDBJ databases">
        <authorList>
            <person name="Sun Q."/>
        </authorList>
    </citation>
    <scope>NUCLEOTIDE SEQUENCE</scope>
    <source>
        <strain evidence="1">YIM B02566</strain>
    </source>
</reference>
<evidence type="ECO:0000313" key="1">
    <source>
        <dbReference type="EMBL" id="MBK1867687.1"/>
    </source>
</evidence>
<evidence type="ECO:0000313" key="2">
    <source>
        <dbReference type="Proteomes" id="UP000616151"/>
    </source>
</evidence>
<proteinExistence type="predicted"/>
<keyword evidence="2" id="KW-1185">Reference proteome</keyword>
<accession>A0ACC5R4V1</accession>
<sequence length="278" mass="29952">MATKRVGDQKLVRRLLIGAVAIIALFLIAAPLLAILSYALAGGAGRYFESLLTEDTLHAVKLSVITALIAVPINTLFGIAAAWAIAKFDFPGRRFLTAIIELPYSISPIVAGVAYLFVFGAQGLFGPWLQANDIKIMFALPGIVLASLFVTAPFVARELIPLLEAQGREREEAGISLGASGFQTFWRISLPGMRWALLYGIILCNARVFGEFGAVSIVSGNVRGETNTLPLHVELLYQDHNSVGAFAAASVLMLIAVFTLVAKFLLERRGVRRHAEGT</sequence>
<dbReference type="Proteomes" id="UP000616151">
    <property type="component" value="Unassembled WGS sequence"/>
</dbReference>
<gene>
    <name evidence="1" type="primary">cysW</name>
    <name evidence="1" type="ORF">JHL16_15115</name>
</gene>
<dbReference type="EMBL" id="JAENHL010000007">
    <property type="protein sequence ID" value="MBK1867687.1"/>
    <property type="molecule type" value="Genomic_DNA"/>
</dbReference>
<comment type="caution">
    <text evidence="1">The sequence shown here is derived from an EMBL/GenBank/DDBJ whole genome shotgun (WGS) entry which is preliminary data.</text>
</comment>
<name>A0ACC5R4V1_9HYPH</name>
<organism evidence="1 2">
    <name type="scientific">Taklimakanibacter albus</name>
    <dbReference type="NCBI Taxonomy" id="2800327"/>
    <lineage>
        <taxon>Bacteria</taxon>
        <taxon>Pseudomonadati</taxon>
        <taxon>Pseudomonadota</taxon>
        <taxon>Alphaproteobacteria</taxon>
        <taxon>Hyphomicrobiales</taxon>
        <taxon>Aestuariivirgaceae</taxon>
        <taxon>Taklimakanibacter</taxon>
    </lineage>
</organism>